<dbReference type="Proteomes" id="UP000326924">
    <property type="component" value="Unassembled WGS sequence"/>
</dbReference>
<evidence type="ECO:0000313" key="2">
    <source>
        <dbReference type="EMBL" id="KAA8911931.1"/>
    </source>
</evidence>
<organism evidence="2 3">
    <name type="scientific">Sphaerosporella brunnea</name>
    <dbReference type="NCBI Taxonomy" id="1250544"/>
    <lineage>
        <taxon>Eukaryota</taxon>
        <taxon>Fungi</taxon>
        <taxon>Dikarya</taxon>
        <taxon>Ascomycota</taxon>
        <taxon>Pezizomycotina</taxon>
        <taxon>Pezizomycetes</taxon>
        <taxon>Pezizales</taxon>
        <taxon>Pyronemataceae</taxon>
        <taxon>Sphaerosporella</taxon>
    </lineage>
</organism>
<comment type="caution">
    <text evidence="2">The sequence shown here is derived from an EMBL/GenBank/DDBJ whole genome shotgun (WGS) entry which is preliminary data.</text>
</comment>
<feature type="region of interest" description="Disordered" evidence="1">
    <location>
        <begin position="40"/>
        <end position="136"/>
    </location>
</feature>
<evidence type="ECO:0000313" key="3">
    <source>
        <dbReference type="Proteomes" id="UP000326924"/>
    </source>
</evidence>
<gene>
    <name evidence="2" type="ORF">FN846DRAFT_887523</name>
</gene>
<dbReference type="AlphaFoldDB" id="A0A5J5F5N2"/>
<dbReference type="InParanoid" id="A0A5J5F5N2"/>
<proteinExistence type="predicted"/>
<keyword evidence="3" id="KW-1185">Reference proteome</keyword>
<evidence type="ECO:0000256" key="1">
    <source>
        <dbReference type="SAM" id="MobiDB-lite"/>
    </source>
</evidence>
<reference evidence="2 3" key="1">
    <citation type="submission" date="2019-09" db="EMBL/GenBank/DDBJ databases">
        <title>Draft genome of the ectomycorrhizal ascomycete Sphaerosporella brunnea.</title>
        <authorList>
            <consortium name="DOE Joint Genome Institute"/>
            <person name="Benucci G.M."/>
            <person name="Marozzi G."/>
            <person name="Antonielli L."/>
            <person name="Sanchez S."/>
            <person name="Marco P."/>
            <person name="Wang X."/>
            <person name="Falini L.B."/>
            <person name="Barry K."/>
            <person name="Haridas S."/>
            <person name="Lipzen A."/>
            <person name="Labutti K."/>
            <person name="Grigoriev I.V."/>
            <person name="Murat C."/>
            <person name="Martin F."/>
            <person name="Albertini E."/>
            <person name="Donnini D."/>
            <person name="Bonito G."/>
        </authorList>
    </citation>
    <scope>NUCLEOTIDE SEQUENCE [LARGE SCALE GENOMIC DNA]</scope>
    <source>
        <strain evidence="2 3">Sb_GMNB300</strain>
    </source>
</reference>
<sequence>MPAPKIWSCTLYQGALHHQSLSGEDAERYAQRVHVAIREAASTFPAPGPGETGTPRTITSPTRQTKPRQRKLHDTVKKRGMTGAELAEKAAKKPATAQTRPGAPPKNSGRQTDTAAESLKEGQRRSRRGGQRPAGF</sequence>
<protein>
    <submittedName>
        <fullName evidence="2">Uncharacterized protein</fullName>
    </submittedName>
</protein>
<feature type="compositionally biased region" description="Polar residues" evidence="1">
    <location>
        <begin position="54"/>
        <end position="64"/>
    </location>
</feature>
<name>A0A5J5F5N2_9PEZI</name>
<accession>A0A5J5F5N2</accession>
<dbReference type="EMBL" id="VXIS01000030">
    <property type="protein sequence ID" value="KAA8911931.1"/>
    <property type="molecule type" value="Genomic_DNA"/>
</dbReference>